<gene>
    <name evidence="1" type="ORF">PFY12_13700</name>
</gene>
<dbReference type="Pfam" id="PF13376">
    <property type="entry name" value="OmdA"/>
    <property type="match status" value="1"/>
</dbReference>
<protein>
    <submittedName>
        <fullName evidence="1">YdeI/OmpD-associated family protein</fullName>
    </submittedName>
</protein>
<accession>A0ABY7QN16</accession>
<sequence length="186" mass="21770">MSATFFPTPQDFRNWLEKNHQNKKELLVGFFKVGTKKPSMTWSESVDQALCFGWIDGVRKSIDNESYSIRFTPRKPTSIWSAINIKKMDDLTKAGLMTPAGLKAFELRKEEKSAIYSHEKELATLDPEFEKQFKANKKAWEFFNNQAPSYKKVMLHWIMRAKQEKTRLSRLEKTIRESESGKRVLL</sequence>
<evidence type="ECO:0000313" key="2">
    <source>
        <dbReference type="Proteomes" id="UP001210978"/>
    </source>
</evidence>
<keyword evidence="2" id="KW-1185">Reference proteome</keyword>
<evidence type="ECO:0000313" key="1">
    <source>
        <dbReference type="EMBL" id="WBV60086.1"/>
    </source>
</evidence>
<dbReference type="Proteomes" id="UP001210978">
    <property type="component" value="Chromosome"/>
</dbReference>
<dbReference type="RefSeq" id="WP_271148430.1">
    <property type="nucleotide sequence ID" value="NZ_CP115859.1"/>
</dbReference>
<proteinExistence type="predicted"/>
<reference evidence="1 2" key="1">
    <citation type="submission" date="2023-01" db="EMBL/GenBank/DDBJ databases">
        <title>Complete genome of Chryseobacterium camelliae VAN22-5A.</title>
        <authorList>
            <person name="Zong G."/>
            <person name="Cao G."/>
        </authorList>
    </citation>
    <scope>NUCLEOTIDE SEQUENCE [LARGE SCALE GENOMIC DNA]</scope>
    <source>
        <strain evidence="1 2">VAN22-5A</strain>
    </source>
</reference>
<name>A0ABY7QN16_9FLAO</name>
<dbReference type="EMBL" id="CP115859">
    <property type="protein sequence ID" value="WBV60086.1"/>
    <property type="molecule type" value="Genomic_DNA"/>
</dbReference>
<organism evidence="1 2">
    <name type="scientific">Chryseobacterium camelliae</name>
    <dbReference type="NCBI Taxonomy" id="1265445"/>
    <lineage>
        <taxon>Bacteria</taxon>
        <taxon>Pseudomonadati</taxon>
        <taxon>Bacteroidota</taxon>
        <taxon>Flavobacteriia</taxon>
        <taxon>Flavobacteriales</taxon>
        <taxon>Weeksellaceae</taxon>
        <taxon>Chryseobacterium group</taxon>
        <taxon>Chryseobacterium</taxon>
    </lineage>
</organism>